<protein>
    <submittedName>
        <fullName evidence="1">Hydantoin utilization protein B</fullName>
    </submittedName>
</protein>
<dbReference type="OrthoDB" id="5288472at2"/>
<sequence>MAFNNAVVQIFANYCVAAAESMAYTLVRTAHSTFIKETEDFSCALITPEGLAFASPRTLGATWYIGLDYGPVLSMIEDYRPGDIAMTNDAYSGHVATHTPDIVMWKPVFYQGVLICFVGGHIHNTDMGGAVPASLSRTLTEIEQEGIRFPPVKIVREGVLDESLIDIMAANVRAPAQNRGDLMAQIAMLHNGEKRVLEIIERFGPDDFGVGMETLLDHAEQQARQVIATIPDGDYFFAEYADEDSVAGKPMRLALNLQIRGEEAVLDYTGSDPQLASSLNMPTGGMVRHALALVGYHYVLYTLRDDILLNAGLDRPVRCVLPEGSVVNAVAPAAVGMRSLTCKLTHVLTFGAFSRAIPDRLPACAAAGLAIMSVKTMDSEGRMLMASLGPVGGGAGGMPMGDGSDGSGANVAFLRNTPVEINEAEVPILMRRYCLVPDTGGPGRHRGGLGLCMEFQVFSPGTMVTARNRDRTNFASWGLQGGQAGATAKFTRNPDTPEAEALGNSDIVHCRPGDVIRLEGCGAGGYGDPLAREPERVLKDVLCGHVSPGRARSDYGVVITENRVAVEETHTLRQTLREQTSSMPEPDAPFAYGAYRETFEARWTRERYAALTEILAGLPVAWRFFIKHQIFDALEARYAIGEVEEGAAIIHELFDELLIRYPTLSPRQHEAQVLDSWAG</sequence>
<dbReference type="PANTHER" id="PTHR11365">
    <property type="entry name" value="5-OXOPROLINASE RELATED"/>
    <property type="match status" value="1"/>
</dbReference>
<dbReference type="GO" id="GO:0017168">
    <property type="term" value="F:5-oxoprolinase (ATP-hydrolyzing) activity"/>
    <property type="evidence" value="ECO:0007669"/>
    <property type="project" value="TreeGrafter"/>
</dbReference>
<evidence type="ECO:0000313" key="1">
    <source>
        <dbReference type="EMBL" id="ART63061.1"/>
    </source>
</evidence>
<dbReference type="Pfam" id="PF02538">
    <property type="entry name" value="Hydantoinase_B"/>
    <property type="match status" value="1"/>
</dbReference>
<dbReference type="RefSeq" id="WP_086900272.1">
    <property type="nucleotide sequence ID" value="NZ_CP021358.1"/>
</dbReference>
<dbReference type="EMBL" id="CP021358">
    <property type="protein sequence ID" value="ART63061.1"/>
    <property type="molecule type" value="Genomic_DNA"/>
</dbReference>
<proteinExistence type="predicted"/>
<reference evidence="1 2" key="1">
    <citation type="submission" date="2017-05" db="EMBL/GenBank/DDBJ databases">
        <authorList>
            <person name="Song R."/>
            <person name="Chenine A.L."/>
            <person name="Ruprecht R.M."/>
        </authorList>
    </citation>
    <scope>NUCLEOTIDE SEQUENCE [LARGE SCALE GENOMIC DNA]</scope>
    <source>
        <strain evidence="1">SW32</strain>
    </source>
</reference>
<dbReference type="GO" id="GO:0006749">
    <property type="term" value="P:glutathione metabolic process"/>
    <property type="evidence" value="ECO:0007669"/>
    <property type="project" value="TreeGrafter"/>
</dbReference>
<dbReference type="InterPro" id="IPR003692">
    <property type="entry name" value="Hydantoinase_B"/>
</dbReference>
<evidence type="ECO:0000313" key="2">
    <source>
        <dbReference type="Proteomes" id="UP000194457"/>
    </source>
</evidence>
<accession>A0A240UNJ7</accession>
<gene>
    <name evidence="1" type="ORF">B9H00_08355</name>
</gene>
<dbReference type="InterPro" id="IPR045079">
    <property type="entry name" value="Oxoprolinase-like"/>
</dbReference>
<name>A0A240UNJ7_9GAMM</name>
<dbReference type="Proteomes" id="UP000194457">
    <property type="component" value="Chromosome"/>
</dbReference>
<organism evidence="1 2">
    <name type="scientific">Kushneria marisflavi</name>
    <dbReference type="NCBI Taxonomy" id="157779"/>
    <lineage>
        <taxon>Bacteria</taxon>
        <taxon>Pseudomonadati</taxon>
        <taxon>Pseudomonadota</taxon>
        <taxon>Gammaproteobacteria</taxon>
        <taxon>Oceanospirillales</taxon>
        <taxon>Halomonadaceae</taxon>
        <taxon>Kushneria</taxon>
    </lineage>
</organism>
<keyword evidence="2" id="KW-1185">Reference proteome</keyword>
<dbReference type="AlphaFoldDB" id="A0A240UNJ7"/>
<dbReference type="PANTHER" id="PTHR11365:SF23">
    <property type="entry name" value="HYPOTHETICAL 5-OXOPROLINASE (EUROFUNG)-RELATED"/>
    <property type="match status" value="1"/>
</dbReference>
<dbReference type="GO" id="GO:0005829">
    <property type="term" value="C:cytosol"/>
    <property type="evidence" value="ECO:0007669"/>
    <property type="project" value="TreeGrafter"/>
</dbReference>
<dbReference type="KEGG" id="kma:B9H00_08355"/>